<dbReference type="PANTHER" id="PTHR46618">
    <property type="entry name" value="ARMADILLO REPEAT-CONTAINING PROTEIN 3"/>
    <property type="match status" value="1"/>
</dbReference>
<evidence type="ECO:0000256" key="3">
    <source>
        <dbReference type="SAM" id="MobiDB-lite"/>
    </source>
</evidence>
<dbReference type="OrthoDB" id="7537227at2759"/>
<dbReference type="Pfam" id="PF14381">
    <property type="entry name" value="EDR1_CTR1_ARMC3_pept"/>
    <property type="match status" value="1"/>
</dbReference>
<dbReference type="AlphaFoldDB" id="A0A2B4RT23"/>
<dbReference type="InterPro" id="IPR000225">
    <property type="entry name" value="Armadillo"/>
</dbReference>
<sequence>MGKKKAKEPETPAKDEFDPLELVSKKPHTVVLMLDSPEEHVLQSACEALYKFAQKCDENRQELLNLGVLEPLLKQVMSEDKVVRRNATMCLGTMAQNANVKKELRKLSSIQPLVELLGPDEDVLCHEFASLALASMAAEFSCKVEIFELGGLEAIIQLLSSTDCDVQKNSVEAVSLLVQDYHSRSAYGPSPTNVLFPTMLLEVADSRGALRDLEGLEKLVDFVGNKTDAFSLQEYEDLHVQALQVLSNCLQDVESMQLIQASGGLQKLLAFAAESSIPEVQQHAAKAIALAAKNGENRKIFHEQECEKTLIILLSIENPGVQASASLALAVMSENLSSRDVIGKLEGISPLINLLTSDSPDVREGATLALANITTSNNTNCGDVVDKGGVDPLITLLNDAKPSVQANAAVCLTNLATEESWRSEVQQRGVVSALVQALQSNAAIVQSKAGIAVAAFVCDADSRNEFRAEGGLPRLVELLRSGNDDVRRSVAWAVLQCGNDLPTATEICRLGGLDILGEISLSNTRQSGFAKAAMDCLLDSNLPAKYAMTGTLGFNNIIQDGFYDCGPMRPDSKFLTLEELSLLPTEAHRPILLVNSRNADRKTPSPILVIPKEPEKSSEKPGKGGKSSRDTRRKNKVMREREEQKQREEEAALSEVSATQQDEAPNWQPPMDEVLQGYIEEVRNTIQPLNTTTEQAEALGGFVSDKMGGPIDRESLSTFSYELPIGQLKVKLNSNVIPIGKIQTGIYYHRALLFKALADRIALRCSLVRGDYNRAWNEVMLCDGAKDGQPKFPPKSYIVDLMHYPGRLMSKDSPEATLYQRL</sequence>
<evidence type="ECO:0000259" key="5">
    <source>
        <dbReference type="Pfam" id="PF24768"/>
    </source>
</evidence>
<feature type="domain" description="ARMC5-like ARM-repeats" evidence="5">
    <location>
        <begin position="242"/>
        <end position="495"/>
    </location>
</feature>
<reference evidence="7" key="1">
    <citation type="journal article" date="2017" name="bioRxiv">
        <title>Comparative analysis of the genomes of Stylophora pistillata and Acropora digitifera provides evidence for extensive differences between species of corals.</title>
        <authorList>
            <person name="Voolstra C.R."/>
            <person name="Li Y."/>
            <person name="Liew Y.J."/>
            <person name="Baumgarten S."/>
            <person name="Zoccola D."/>
            <person name="Flot J.-F."/>
            <person name="Tambutte S."/>
            <person name="Allemand D."/>
            <person name="Aranda M."/>
        </authorList>
    </citation>
    <scope>NUCLEOTIDE SEQUENCE [LARGE SCALE GENOMIC DNA]</scope>
</reference>
<dbReference type="Gene3D" id="1.25.10.10">
    <property type="entry name" value="Leucine-rich Repeat Variant"/>
    <property type="match status" value="3"/>
</dbReference>
<feature type="compositionally biased region" description="Basic and acidic residues" evidence="3">
    <location>
        <begin position="637"/>
        <end position="650"/>
    </location>
</feature>
<dbReference type="STRING" id="50429.A0A2B4RT23"/>
<dbReference type="Proteomes" id="UP000225706">
    <property type="component" value="Unassembled WGS sequence"/>
</dbReference>
<organism evidence="6 7">
    <name type="scientific">Stylophora pistillata</name>
    <name type="common">Smooth cauliflower coral</name>
    <dbReference type="NCBI Taxonomy" id="50429"/>
    <lineage>
        <taxon>Eukaryota</taxon>
        <taxon>Metazoa</taxon>
        <taxon>Cnidaria</taxon>
        <taxon>Anthozoa</taxon>
        <taxon>Hexacorallia</taxon>
        <taxon>Scleractinia</taxon>
        <taxon>Astrocoeniina</taxon>
        <taxon>Pocilloporidae</taxon>
        <taxon>Stylophora</taxon>
    </lineage>
</organism>
<proteinExistence type="predicted"/>
<evidence type="ECO:0000313" key="7">
    <source>
        <dbReference type="Proteomes" id="UP000225706"/>
    </source>
</evidence>
<name>A0A2B4RT23_STYPI</name>
<evidence type="ECO:0000256" key="2">
    <source>
        <dbReference type="PROSITE-ProRule" id="PRU00259"/>
    </source>
</evidence>
<dbReference type="InterPro" id="IPR052441">
    <property type="entry name" value="Armadillo-Ser/Thr_Kinase"/>
</dbReference>
<accession>A0A2B4RT23</accession>
<dbReference type="InterPro" id="IPR016024">
    <property type="entry name" value="ARM-type_fold"/>
</dbReference>
<feature type="repeat" description="ARM" evidence="2">
    <location>
        <begin position="388"/>
        <end position="430"/>
    </location>
</feature>
<evidence type="ECO:0000259" key="4">
    <source>
        <dbReference type="Pfam" id="PF14381"/>
    </source>
</evidence>
<dbReference type="SUPFAM" id="SSF48371">
    <property type="entry name" value="ARM repeat"/>
    <property type="match status" value="1"/>
</dbReference>
<feature type="repeat" description="ARM" evidence="2">
    <location>
        <begin position="346"/>
        <end position="377"/>
    </location>
</feature>
<keyword evidence="7" id="KW-1185">Reference proteome</keyword>
<feature type="repeat" description="ARM" evidence="2">
    <location>
        <begin position="470"/>
        <end position="494"/>
    </location>
</feature>
<evidence type="ECO:0000313" key="6">
    <source>
        <dbReference type="EMBL" id="PFX19953.1"/>
    </source>
</evidence>
<dbReference type="PROSITE" id="PS50176">
    <property type="entry name" value="ARM_REPEAT"/>
    <property type="match status" value="3"/>
</dbReference>
<protein>
    <submittedName>
        <fullName evidence="6">Armadillo repeat-containing protein 3</fullName>
    </submittedName>
</protein>
<dbReference type="Pfam" id="PF00514">
    <property type="entry name" value="Arm"/>
    <property type="match status" value="1"/>
</dbReference>
<feature type="region of interest" description="Disordered" evidence="3">
    <location>
        <begin position="602"/>
        <end position="670"/>
    </location>
</feature>
<gene>
    <name evidence="6" type="primary">ARMC3</name>
    <name evidence="6" type="ORF">AWC38_SpisGene15634</name>
</gene>
<feature type="domain" description="EDR1/CTR1/ARMC3-like peptidase-like" evidence="4">
    <location>
        <begin position="671"/>
        <end position="809"/>
    </location>
</feature>
<dbReference type="EMBL" id="LSMT01000337">
    <property type="protein sequence ID" value="PFX19953.1"/>
    <property type="molecule type" value="Genomic_DNA"/>
</dbReference>
<dbReference type="PANTHER" id="PTHR46618:SF1">
    <property type="entry name" value="ARMADILLO REPEAT-CONTAINING PROTEIN 3"/>
    <property type="match status" value="1"/>
</dbReference>
<dbReference type="InterPro" id="IPR011989">
    <property type="entry name" value="ARM-like"/>
</dbReference>
<dbReference type="SMART" id="SM00185">
    <property type="entry name" value="ARM"/>
    <property type="match status" value="9"/>
</dbReference>
<comment type="caution">
    <text evidence="6">The sequence shown here is derived from an EMBL/GenBank/DDBJ whole genome shotgun (WGS) entry which is preliminary data.</text>
</comment>
<evidence type="ECO:0000256" key="1">
    <source>
        <dbReference type="ARBA" id="ARBA00022737"/>
    </source>
</evidence>
<feature type="compositionally biased region" description="Basic and acidic residues" evidence="3">
    <location>
        <begin position="612"/>
        <end position="630"/>
    </location>
</feature>
<dbReference type="Pfam" id="PF24768">
    <property type="entry name" value="ARM_ARMC5"/>
    <property type="match status" value="1"/>
</dbReference>
<keyword evidence="1" id="KW-0677">Repeat</keyword>
<dbReference type="InterPro" id="IPR055164">
    <property type="entry name" value="EDR1/CTR1/ARMC3-like_pept-like"/>
</dbReference>
<dbReference type="InterPro" id="IPR055445">
    <property type="entry name" value="ARM_ARMC5"/>
</dbReference>